<evidence type="ECO:0000313" key="12">
    <source>
        <dbReference type="Proteomes" id="UP000095247"/>
    </source>
</evidence>
<protein>
    <recommendedName>
        <fullName evidence="9">Ferredoxin</fullName>
    </recommendedName>
</protein>
<organism evidence="11 12">
    <name type="scientific">Brachyspira hampsonii</name>
    <dbReference type="NCBI Taxonomy" id="1287055"/>
    <lineage>
        <taxon>Bacteria</taxon>
        <taxon>Pseudomonadati</taxon>
        <taxon>Spirochaetota</taxon>
        <taxon>Spirochaetia</taxon>
        <taxon>Brachyspirales</taxon>
        <taxon>Brachyspiraceae</taxon>
        <taxon>Brachyspira</taxon>
    </lineage>
</organism>
<dbReference type="EMBL" id="MDCO01000012">
    <property type="protein sequence ID" value="OEJ13764.1"/>
    <property type="molecule type" value="Genomic_DNA"/>
</dbReference>
<dbReference type="PANTHER" id="PTHR24960:SF79">
    <property type="entry name" value="PHOTOSYSTEM I IRON-SULFUR CENTER"/>
    <property type="match status" value="1"/>
</dbReference>
<comment type="cofactor">
    <cofactor evidence="1 9">
        <name>[4Fe-4S] cluster</name>
        <dbReference type="ChEBI" id="CHEBI:49883"/>
    </cofactor>
</comment>
<dbReference type="PROSITE" id="PS00198">
    <property type="entry name" value="4FE4S_FER_1"/>
    <property type="match status" value="1"/>
</dbReference>
<gene>
    <name evidence="11" type="ORF">BFL38_03180</name>
</gene>
<comment type="caution">
    <text evidence="11">The sequence shown here is derived from an EMBL/GenBank/DDBJ whole genome shotgun (WGS) entry which is preliminary data.</text>
</comment>
<dbReference type="RefSeq" id="WP_069727072.1">
    <property type="nucleotide sequence ID" value="NZ_MDCO01000012.1"/>
</dbReference>
<keyword evidence="3 9" id="KW-0813">Transport</keyword>
<dbReference type="InterPro" id="IPR000813">
    <property type="entry name" value="7Fe_ferredoxin"/>
</dbReference>
<feature type="domain" description="4Fe-4S ferredoxin-type" evidence="10">
    <location>
        <begin position="1"/>
        <end position="25"/>
    </location>
</feature>
<evidence type="ECO:0000259" key="10">
    <source>
        <dbReference type="PROSITE" id="PS51379"/>
    </source>
</evidence>
<evidence type="ECO:0000256" key="5">
    <source>
        <dbReference type="ARBA" id="ARBA00022723"/>
    </source>
</evidence>
<evidence type="ECO:0000256" key="7">
    <source>
        <dbReference type="ARBA" id="ARBA00023004"/>
    </source>
</evidence>
<dbReference type="Proteomes" id="UP000095247">
    <property type="component" value="Unassembled WGS sequence"/>
</dbReference>
<evidence type="ECO:0000256" key="8">
    <source>
        <dbReference type="ARBA" id="ARBA00023014"/>
    </source>
</evidence>
<dbReference type="SUPFAM" id="SSF54862">
    <property type="entry name" value="4Fe-4S ferredoxins"/>
    <property type="match status" value="1"/>
</dbReference>
<dbReference type="PROSITE" id="PS51379">
    <property type="entry name" value="4FE4S_FER_2"/>
    <property type="match status" value="2"/>
</dbReference>
<keyword evidence="6 9" id="KW-0249">Electron transport</keyword>
<feature type="domain" description="4Fe-4S ferredoxin-type" evidence="10">
    <location>
        <begin position="28"/>
        <end position="55"/>
    </location>
</feature>
<keyword evidence="7 9" id="KW-0408">Iron</keyword>
<dbReference type="GO" id="GO:0046872">
    <property type="term" value="F:metal ion binding"/>
    <property type="evidence" value="ECO:0007669"/>
    <property type="project" value="UniProtKB-UniRule"/>
</dbReference>
<comment type="function">
    <text evidence="2 9">Ferredoxins are iron-sulfur proteins that transfer electrons in a wide variety of metabolic reactions.</text>
</comment>
<dbReference type="Gene3D" id="3.30.70.20">
    <property type="match status" value="1"/>
</dbReference>
<keyword evidence="8 9" id="KW-0411">Iron-sulfur</keyword>
<dbReference type="Pfam" id="PF12800">
    <property type="entry name" value="Fer4_4"/>
    <property type="match status" value="1"/>
</dbReference>
<dbReference type="PANTHER" id="PTHR24960">
    <property type="entry name" value="PHOTOSYSTEM I IRON-SULFUR CENTER-RELATED"/>
    <property type="match status" value="1"/>
</dbReference>
<name>A0A1E5NC66_9SPIR</name>
<reference evidence="11 12" key="1">
    <citation type="submission" date="2016-08" db="EMBL/GenBank/DDBJ databases">
        <title>Characterization and recognition of Brachyspira hampsonii sp. nov., a novel intestinal spirochete that is pathogenic to pigs.</title>
        <authorList>
            <person name="Mirajkar N."/>
            <person name="La T."/>
            <person name="Phillips N."/>
            <person name="Hampson D."/>
            <person name="Gebhart C."/>
        </authorList>
    </citation>
    <scope>NUCLEOTIDE SEQUENCE [LARGE SCALE GENOMIC DNA]</scope>
    <source>
        <strain evidence="11 12">P280/1</strain>
    </source>
</reference>
<evidence type="ECO:0000256" key="2">
    <source>
        <dbReference type="ARBA" id="ARBA00003532"/>
    </source>
</evidence>
<keyword evidence="4 9" id="KW-0004">4Fe-4S</keyword>
<dbReference type="InterPro" id="IPR017896">
    <property type="entry name" value="4Fe4S_Fe-S-bd"/>
</dbReference>
<evidence type="ECO:0000313" key="11">
    <source>
        <dbReference type="EMBL" id="OEJ13764.1"/>
    </source>
</evidence>
<keyword evidence="5 9" id="KW-0479">Metal-binding</keyword>
<dbReference type="AlphaFoldDB" id="A0A1E5NC66"/>
<dbReference type="InterPro" id="IPR050157">
    <property type="entry name" value="PSI_iron-sulfur_center"/>
</dbReference>
<dbReference type="GO" id="GO:0051539">
    <property type="term" value="F:4 iron, 4 sulfur cluster binding"/>
    <property type="evidence" value="ECO:0007669"/>
    <property type="project" value="UniProtKB-UniRule"/>
</dbReference>
<evidence type="ECO:0000256" key="9">
    <source>
        <dbReference type="RuleBase" id="RU365098"/>
    </source>
</evidence>
<dbReference type="GO" id="GO:0009055">
    <property type="term" value="F:electron transfer activity"/>
    <property type="evidence" value="ECO:0007669"/>
    <property type="project" value="UniProtKB-UniRule"/>
</dbReference>
<evidence type="ECO:0000256" key="4">
    <source>
        <dbReference type="ARBA" id="ARBA00022485"/>
    </source>
</evidence>
<proteinExistence type="predicted"/>
<evidence type="ECO:0000256" key="3">
    <source>
        <dbReference type="ARBA" id="ARBA00022448"/>
    </source>
</evidence>
<evidence type="ECO:0000256" key="1">
    <source>
        <dbReference type="ARBA" id="ARBA00001966"/>
    </source>
</evidence>
<sequence length="55" mass="5732">MPRVINNDCVACGSCIPECAFDAISEGNIYVIDPDKCTDCAACEAVCPSNAIHPA</sequence>
<dbReference type="PRINTS" id="PR00354">
    <property type="entry name" value="7FE8SFRDOXIN"/>
</dbReference>
<dbReference type="Pfam" id="PF00037">
    <property type="entry name" value="Fer4"/>
    <property type="match status" value="1"/>
</dbReference>
<evidence type="ECO:0000256" key="6">
    <source>
        <dbReference type="ARBA" id="ARBA00022982"/>
    </source>
</evidence>
<dbReference type="InterPro" id="IPR017900">
    <property type="entry name" value="4Fe4S_Fe_S_CS"/>
</dbReference>
<accession>A0A1E5NC66</accession>